<proteinExistence type="predicted"/>
<organism evidence="2 3">
    <name type="scientific">Gracilibacillus thailandensis</name>
    <dbReference type="NCBI Taxonomy" id="563735"/>
    <lineage>
        <taxon>Bacteria</taxon>
        <taxon>Bacillati</taxon>
        <taxon>Bacillota</taxon>
        <taxon>Bacilli</taxon>
        <taxon>Bacillales</taxon>
        <taxon>Bacillaceae</taxon>
        <taxon>Gracilibacillus</taxon>
    </lineage>
</organism>
<comment type="caution">
    <text evidence="2">The sequence shown here is derived from an EMBL/GenBank/DDBJ whole genome shotgun (WGS) entry which is preliminary data.</text>
</comment>
<dbReference type="RefSeq" id="WP_153834924.1">
    <property type="nucleotide sequence ID" value="NZ_JBHUMW010000094.1"/>
</dbReference>
<evidence type="ECO:0000256" key="1">
    <source>
        <dbReference type="SAM" id="Phobius"/>
    </source>
</evidence>
<dbReference type="AlphaFoldDB" id="A0A6N7R312"/>
<dbReference type="Proteomes" id="UP000435187">
    <property type="component" value="Unassembled WGS sequence"/>
</dbReference>
<dbReference type="EMBL" id="WJEE01000012">
    <property type="protein sequence ID" value="MRI66166.1"/>
    <property type="molecule type" value="Genomic_DNA"/>
</dbReference>
<gene>
    <name evidence="2" type="ORF">GH885_07380</name>
</gene>
<keyword evidence="1" id="KW-0472">Membrane</keyword>
<keyword evidence="1" id="KW-0812">Transmembrane</keyword>
<accession>A0A6N7R312</accession>
<keyword evidence="1" id="KW-1133">Transmembrane helix</keyword>
<keyword evidence="3" id="KW-1185">Reference proteome</keyword>
<evidence type="ECO:0000313" key="2">
    <source>
        <dbReference type="EMBL" id="MRI66166.1"/>
    </source>
</evidence>
<name>A0A6N7R312_9BACI</name>
<evidence type="ECO:0000313" key="3">
    <source>
        <dbReference type="Proteomes" id="UP000435187"/>
    </source>
</evidence>
<sequence length="59" mass="6115">MGEKSGGLTNMIIVVVALVAILLVVDTAFPELTKTVTDDMQGVVESTFGSYNPSDGVSP</sequence>
<protein>
    <submittedName>
        <fullName evidence="2">Uncharacterized protein</fullName>
    </submittedName>
</protein>
<feature type="transmembrane region" description="Helical" evidence="1">
    <location>
        <begin position="6"/>
        <end position="25"/>
    </location>
</feature>
<reference evidence="2 3" key="1">
    <citation type="submission" date="2019-10" db="EMBL/GenBank/DDBJ databases">
        <title>Gracilibacillus salitolerans sp. nov., a moderate halophile isolated from a saline soil in northwest China.</title>
        <authorList>
            <person name="Gan L."/>
        </authorList>
    </citation>
    <scope>NUCLEOTIDE SEQUENCE [LARGE SCALE GENOMIC DNA]</scope>
    <source>
        <strain evidence="2 3">TP2-8</strain>
    </source>
</reference>